<keyword evidence="10 13" id="KW-0675">Receptor</keyword>
<dbReference type="GO" id="GO:0004984">
    <property type="term" value="F:olfactory receptor activity"/>
    <property type="evidence" value="ECO:0007669"/>
    <property type="project" value="InterPro"/>
</dbReference>
<evidence type="ECO:0000313" key="16">
    <source>
        <dbReference type="EMBL" id="CAH2326748.1"/>
    </source>
</evidence>
<comment type="subcellular location">
    <subcellularLocation>
        <location evidence="1 14">Cell membrane</location>
        <topology evidence="1 14">Multi-pass membrane protein</topology>
    </subcellularLocation>
</comment>
<proteinExistence type="inferred from homology"/>
<keyword evidence="3 14" id="KW-0716">Sensory transduction</keyword>
<dbReference type="PROSITE" id="PS00237">
    <property type="entry name" value="G_PROTEIN_RECEP_F1_1"/>
    <property type="match status" value="1"/>
</dbReference>
<keyword evidence="11" id="KW-0325">Glycoprotein</keyword>
<evidence type="ECO:0000313" key="17">
    <source>
        <dbReference type="Proteomes" id="UP001295444"/>
    </source>
</evidence>
<feature type="transmembrane region" description="Helical" evidence="14">
    <location>
        <begin position="237"/>
        <end position="260"/>
    </location>
</feature>
<dbReference type="InterPro" id="IPR017452">
    <property type="entry name" value="GPCR_Rhodpsn_7TM"/>
</dbReference>
<evidence type="ECO:0000256" key="2">
    <source>
        <dbReference type="ARBA" id="ARBA00022475"/>
    </source>
</evidence>
<dbReference type="PANTHER" id="PTHR24242:SF410">
    <property type="entry name" value="OLFACTORY RECEPTOR"/>
    <property type="match status" value="1"/>
</dbReference>
<dbReference type="InterPro" id="IPR000276">
    <property type="entry name" value="GPCR_Rhodpsn"/>
</dbReference>
<dbReference type="PRINTS" id="PR00245">
    <property type="entry name" value="OLFACTORYR"/>
</dbReference>
<dbReference type="Pfam" id="PF13853">
    <property type="entry name" value="7tm_4"/>
    <property type="match status" value="1"/>
</dbReference>
<evidence type="ECO:0000256" key="7">
    <source>
        <dbReference type="ARBA" id="ARBA00023040"/>
    </source>
</evidence>
<keyword evidence="17" id="KW-1185">Reference proteome</keyword>
<reference evidence="16" key="1">
    <citation type="submission" date="2022-03" db="EMBL/GenBank/DDBJ databases">
        <authorList>
            <person name="Alioto T."/>
            <person name="Alioto T."/>
            <person name="Gomez Garrido J."/>
        </authorList>
    </citation>
    <scope>NUCLEOTIDE SEQUENCE</scope>
</reference>
<dbReference type="FunFam" id="1.20.1070.10:FF:000001">
    <property type="entry name" value="Olfactory receptor"/>
    <property type="match status" value="1"/>
</dbReference>
<evidence type="ECO:0000256" key="1">
    <source>
        <dbReference type="ARBA" id="ARBA00004651"/>
    </source>
</evidence>
<keyword evidence="7 13" id="KW-0297">G-protein coupled receptor</keyword>
<keyword evidence="12 13" id="KW-0807">Transducer</keyword>
<evidence type="ECO:0000256" key="3">
    <source>
        <dbReference type="ARBA" id="ARBA00022606"/>
    </source>
</evidence>
<keyword evidence="6 14" id="KW-1133">Transmembrane helix</keyword>
<feature type="domain" description="G-protein coupled receptors family 1 profile" evidence="15">
    <location>
        <begin position="40"/>
        <end position="289"/>
    </location>
</feature>
<dbReference type="InterPro" id="IPR050939">
    <property type="entry name" value="Olfactory_GPCR1"/>
</dbReference>
<evidence type="ECO:0000259" key="15">
    <source>
        <dbReference type="PROSITE" id="PS50262"/>
    </source>
</evidence>
<dbReference type="GO" id="GO:0004930">
    <property type="term" value="F:G protein-coupled receptor activity"/>
    <property type="evidence" value="ECO:0007669"/>
    <property type="project" value="UniProtKB-KW"/>
</dbReference>
<dbReference type="CDD" id="cd13954">
    <property type="entry name" value="7tmA_OR"/>
    <property type="match status" value="1"/>
</dbReference>
<accession>A0AAD1TML2</accession>
<dbReference type="InterPro" id="IPR000725">
    <property type="entry name" value="Olfact_rcpt"/>
</dbReference>
<keyword evidence="9" id="KW-1015">Disulfide bond</keyword>
<dbReference type="GO" id="GO:0005886">
    <property type="term" value="C:plasma membrane"/>
    <property type="evidence" value="ECO:0007669"/>
    <property type="project" value="UniProtKB-SubCell"/>
</dbReference>
<dbReference type="PROSITE" id="PS50262">
    <property type="entry name" value="G_PROTEIN_RECEP_F1_2"/>
    <property type="match status" value="1"/>
</dbReference>
<feature type="transmembrane region" description="Helical" evidence="14">
    <location>
        <begin position="140"/>
        <end position="161"/>
    </location>
</feature>
<evidence type="ECO:0000256" key="6">
    <source>
        <dbReference type="ARBA" id="ARBA00022989"/>
    </source>
</evidence>
<dbReference type="Proteomes" id="UP001295444">
    <property type="component" value="Chromosome 13"/>
</dbReference>
<protein>
    <recommendedName>
        <fullName evidence="14">Olfactory receptor</fullName>
    </recommendedName>
</protein>
<sequence length="325" mass="37160">MGEMNQSHVEFLLEGFFHLDQYQVCLFLLFLTAYLLTLTGNMLIILIVHYYDQLHSPMYFFITILSILEIWYISTTVPKLLTVMVTNDTRISFQWCFAQLYLFHSLGITECNLLAVMAFDRCMAICNPLRYTTIMSVKMCRRLASVCWCCGFMMACIPITLTARVSFCGPYHLKHYFCDLAPLLRLACIETPLTESVNRFVGGFATLFNLLIVIIMYLSIIAAIIKIKSNTGRSKAFSTCSSHLIVVTLFYSSSCIVYASPKGSRPAVYDKMLALVYAMFTPLFNPIIYSFRNKAVKEAMKNGIQRFQSEMRCIKVQVPKPLTLK</sequence>
<dbReference type="AlphaFoldDB" id="A0AAD1TML2"/>
<keyword evidence="8 14" id="KW-0472">Membrane</keyword>
<evidence type="ECO:0000256" key="12">
    <source>
        <dbReference type="ARBA" id="ARBA00023224"/>
    </source>
</evidence>
<keyword evidence="4 13" id="KW-0812">Transmembrane</keyword>
<evidence type="ECO:0000256" key="14">
    <source>
        <dbReference type="RuleBase" id="RU363047"/>
    </source>
</evidence>
<keyword evidence="5 14" id="KW-0552">Olfaction</keyword>
<name>A0AAD1TML2_PELCU</name>
<feature type="transmembrane region" description="Helical" evidence="14">
    <location>
        <begin position="58"/>
        <end position="77"/>
    </location>
</feature>
<organism evidence="16 17">
    <name type="scientific">Pelobates cultripes</name>
    <name type="common">Western spadefoot toad</name>
    <dbReference type="NCBI Taxonomy" id="61616"/>
    <lineage>
        <taxon>Eukaryota</taxon>
        <taxon>Metazoa</taxon>
        <taxon>Chordata</taxon>
        <taxon>Craniata</taxon>
        <taxon>Vertebrata</taxon>
        <taxon>Euteleostomi</taxon>
        <taxon>Amphibia</taxon>
        <taxon>Batrachia</taxon>
        <taxon>Anura</taxon>
        <taxon>Pelobatoidea</taxon>
        <taxon>Pelobatidae</taxon>
        <taxon>Pelobates</taxon>
    </lineage>
</organism>
<dbReference type="EMBL" id="OW240924">
    <property type="protein sequence ID" value="CAH2326748.1"/>
    <property type="molecule type" value="Genomic_DNA"/>
</dbReference>
<dbReference type="PANTHER" id="PTHR24242">
    <property type="entry name" value="G-PROTEIN COUPLED RECEPTOR"/>
    <property type="match status" value="1"/>
</dbReference>
<feature type="transmembrane region" description="Helical" evidence="14">
    <location>
        <begin position="26"/>
        <end position="51"/>
    </location>
</feature>
<comment type="similarity">
    <text evidence="13">Belongs to the G-protein coupled receptor 1 family.</text>
</comment>
<evidence type="ECO:0000256" key="4">
    <source>
        <dbReference type="ARBA" id="ARBA00022692"/>
    </source>
</evidence>
<feature type="transmembrane region" description="Helical" evidence="14">
    <location>
        <begin position="272"/>
        <end position="291"/>
    </location>
</feature>
<evidence type="ECO:0000256" key="5">
    <source>
        <dbReference type="ARBA" id="ARBA00022725"/>
    </source>
</evidence>
<evidence type="ECO:0000256" key="13">
    <source>
        <dbReference type="RuleBase" id="RU000688"/>
    </source>
</evidence>
<dbReference type="PRINTS" id="PR00237">
    <property type="entry name" value="GPCRRHODOPSN"/>
</dbReference>
<keyword evidence="2 14" id="KW-1003">Cell membrane</keyword>
<feature type="transmembrane region" description="Helical" evidence="14">
    <location>
        <begin position="200"/>
        <end position="225"/>
    </location>
</feature>
<evidence type="ECO:0000256" key="9">
    <source>
        <dbReference type="ARBA" id="ARBA00023157"/>
    </source>
</evidence>
<evidence type="ECO:0000256" key="8">
    <source>
        <dbReference type="ARBA" id="ARBA00023136"/>
    </source>
</evidence>
<dbReference type="Gene3D" id="1.20.1070.10">
    <property type="entry name" value="Rhodopsin 7-helix transmembrane proteins"/>
    <property type="match status" value="1"/>
</dbReference>
<gene>
    <name evidence="16" type="ORF">PECUL_23A047796</name>
</gene>
<evidence type="ECO:0000256" key="11">
    <source>
        <dbReference type="ARBA" id="ARBA00023180"/>
    </source>
</evidence>
<dbReference type="SUPFAM" id="SSF81321">
    <property type="entry name" value="Family A G protein-coupled receptor-like"/>
    <property type="match status" value="1"/>
</dbReference>
<evidence type="ECO:0000256" key="10">
    <source>
        <dbReference type="ARBA" id="ARBA00023170"/>
    </source>
</evidence>